<dbReference type="Proteomes" id="UP000249577">
    <property type="component" value="Unassembled WGS sequence"/>
</dbReference>
<dbReference type="EMBL" id="QFPN01000001">
    <property type="protein sequence ID" value="PZQ19176.1"/>
    <property type="molecule type" value="Genomic_DNA"/>
</dbReference>
<dbReference type="AlphaFoldDB" id="A0A2W5KQ13"/>
<evidence type="ECO:0000313" key="1">
    <source>
        <dbReference type="EMBL" id="PZQ19176.1"/>
    </source>
</evidence>
<reference evidence="1 2" key="1">
    <citation type="submission" date="2017-08" db="EMBL/GenBank/DDBJ databases">
        <title>Infants hospitalized years apart are colonized by the same room-sourced microbial strains.</title>
        <authorList>
            <person name="Brooks B."/>
            <person name="Olm M.R."/>
            <person name="Firek B.A."/>
            <person name="Baker R."/>
            <person name="Thomas B.C."/>
            <person name="Morowitz M.J."/>
            <person name="Banfield J.F."/>
        </authorList>
    </citation>
    <scope>NUCLEOTIDE SEQUENCE [LARGE SCALE GENOMIC DNA]</scope>
    <source>
        <strain evidence="1">S2_005_003_R2_43</strain>
    </source>
</reference>
<name>A0A2W5KQ13_ANCNO</name>
<comment type="caution">
    <text evidence="1">The sequence shown here is derived from an EMBL/GenBank/DDBJ whole genome shotgun (WGS) entry which is preliminary data.</text>
</comment>
<gene>
    <name evidence="1" type="ORF">DI565_01990</name>
</gene>
<evidence type="ECO:0000313" key="2">
    <source>
        <dbReference type="Proteomes" id="UP000249577"/>
    </source>
</evidence>
<organism evidence="1 2">
    <name type="scientific">Ancylobacter novellus</name>
    <name type="common">Thiobacillus novellus</name>
    <dbReference type="NCBI Taxonomy" id="921"/>
    <lineage>
        <taxon>Bacteria</taxon>
        <taxon>Pseudomonadati</taxon>
        <taxon>Pseudomonadota</taxon>
        <taxon>Alphaproteobacteria</taxon>
        <taxon>Hyphomicrobiales</taxon>
        <taxon>Xanthobacteraceae</taxon>
        <taxon>Ancylobacter</taxon>
    </lineage>
</organism>
<sequence length="417" mass="44994">MSRISQAFAAWRDVPSDRVFSLWVLGERREAFEAAAPFVEAVQAAQGRLRVILTGPEALRGWLAERFPQAAVHRAPPSFGLAIRRFLSRANLRGVLALDNAGPEPAVLAAALAHGLPLIAARSSVLAPPARNDVVREAALSLDLAVTPVSDAVARLGVTIARDHKLLRQSDRRHFTPSALALAATRGGFGRTLVGWRLRRIDDAGALFEELGRPDTILCLGNGPSSEDPRLKDLAYDALFRVNRSWATRGFLTRPDMIFTASKTAMAEAGDAILGLRSEASELRLVRARTFDPRRGPARFARADLISAALTAYDWGPFRPTNGATMLAVATALKPRRLVVAGIDMFSHPAGAYPGDAATPNAFAPAHDPEAERDFLLSLFEAYDGELVILGDVLREAWEARRARGGGKRLPPGDDAA</sequence>
<protein>
    <submittedName>
        <fullName evidence="1">Uncharacterized protein</fullName>
    </submittedName>
</protein>
<accession>A0A2W5KQ13</accession>
<proteinExistence type="predicted"/>